<keyword evidence="3" id="KW-0732">Signal</keyword>
<keyword evidence="6" id="KW-1185">Reference proteome</keyword>
<protein>
    <recommendedName>
        <fullName evidence="4">Sushi domain-containing protein</fullName>
    </recommendedName>
</protein>
<keyword evidence="1" id="KW-1015">Disulfide bond</keyword>
<evidence type="ECO:0000313" key="6">
    <source>
        <dbReference type="Proteomes" id="UP001347796"/>
    </source>
</evidence>
<dbReference type="AlphaFoldDB" id="A0AAN8PLY4"/>
<dbReference type="EMBL" id="JAZGQO010000011">
    <property type="protein sequence ID" value="KAK6174146.1"/>
    <property type="molecule type" value="Genomic_DNA"/>
</dbReference>
<dbReference type="SUPFAM" id="SSF57535">
    <property type="entry name" value="Complement control module/SCR domain"/>
    <property type="match status" value="1"/>
</dbReference>
<name>A0AAN8PLY4_PATCE</name>
<evidence type="ECO:0000256" key="2">
    <source>
        <dbReference type="PROSITE-ProRule" id="PRU00302"/>
    </source>
</evidence>
<accession>A0AAN8PLY4</accession>
<keyword evidence="2" id="KW-0768">Sushi</keyword>
<proteinExistence type="predicted"/>
<comment type="caution">
    <text evidence="2">Lacks conserved residue(s) required for the propagation of feature annotation.</text>
</comment>
<reference evidence="5 6" key="1">
    <citation type="submission" date="2024-01" db="EMBL/GenBank/DDBJ databases">
        <title>The genome of the rayed Mediterranean limpet Patella caerulea (Linnaeus, 1758).</title>
        <authorList>
            <person name="Anh-Thu Weber A."/>
            <person name="Halstead-Nussloch G."/>
        </authorList>
    </citation>
    <scope>NUCLEOTIDE SEQUENCE [LARGE SCALE GENOMIC DNA]</scope>
    <source>
        <strain evidence="5">AATW-2023a</strain>
        <tissue evidence="5">Whole specimen</tissue>
    </source>
</reference>
<feature type="signal peptide" evidence="3">
    <location>
        <begin position="1"/>
        <end position="24"/>
    </location>
</feature>
<evidence type="ECO:0000256" key="3">
    <source>
        <dbReference type="SAM" id="SignalP"/>
    </source>
</evidence>
<evidence type="ECO:0000256" key="1">
    <source>
        <dbReference type="ARBA" id="ARBA00023157"/>
    </source>
</evidence>
<dbReference type="InterPro" id="IPR000436">
    <property type="entry name" value="Sushi_SCR_CCP_dom"/>
</dbReference>
<dbReference type="InterPro" id="IPR035976">
    <property type="entry name" value="Sushi/SCR/CCP_sf"/>
</dbReference>
<comment type="caution">
    <text evidence="5">The sequence shown here is derived from an EMBL/GenBank/DDBJ whole genome shotgun (WGS) entry which is preliminary data.</text>
</comment>
<sequence length="384" mass="42792">MAFWINYTALFIGVILLVLESCVCSEISRSINQRNASYSKSSVVINGYDPSRFLKTTYASRKLDCARACTENAECERYLYCSRDSSCNLYQDGGDCVMSGETTGCSCFRQSIRCEDSGEYGEGCHATVSDCITPVSPYSDEHVIPEFDQSVSRWRIGTNLTYTCSPSYYPRVDWTCNTNGTWEEPVCKGVNLCTELNQCNPDYSEGNFVFNYPGTDHDMIVQCFQTSPNSYVALQPNTTFSFYSTNYSASCHPKSSRCGYRYFTHIQIVIYLSNVYADDGNSLTTSTDCDGPYLYRTGKNCDPGCEIPEPGIFQIDLRGTGLKHTPFELNSGQVVLTENEQLLTASCNDCTDICYPMSPLKLLPANGTDIDYTNTTVPVCLSRS</sequence>
<evidence type="ECO:0000259" key="4">
    <source>
        <dbReference type="PROSITE" id="PS50923"/>
    </source>
</evidence>
<feature type="chain" id="PRO_5043011999" description="Sushi domain-containing protein" evidence="3">
    <location>
        <begin position="25"/>
        <end position="384"/>
    </location>
</feature>
<feature type="domain" description="Sushi" evidence="4">
    <location>
        <begin position="129"/>
        <end position="189"/>
    </location>
</feature>
<dbReference type="Proteomes" id="UP001347796">
    <property type="component" value="Unassembled WGS sequence"/>
</dbReference>
<organism evidence="5 6">
    <name type="scientific">Patella caerulea</name>
    <name type="common">Rayed Mediterranean limpet</name>
    <dbReference type="NCBI Taxonomy" id="87958"/>
    <lineage>
        <taxon>Eukaryota</taxon>
        <taxon>Metazoa</taxon>
        <taxon>Spiralia</taxon>
        <taxon>Lophotrochozoa</taxon>
        <taxon>Mollusca</taxon>
        <taxon>Gastropoda</taxon>
        <taxon>Patellogastropoda</taxon>
        <taxon>Patelloidea</taxon>
        <taxon>Patellidae</taxon>
        <taxon>Patella</taxon>
    </lineage>
</organism>
<gene>
    <name evidence="5" type="ORF">SNE40_017477</name>
</gene>
<dbReference type="PROSITE" id="PS50923">
    <property type="entry name" value="SUSHI"/>
    <property type="match status" value="1"/>
</dbReference>
<evidence type="ECO:0000313" key="5">
    <source>
        <dbReference type="EMBL" id="KAK6174146.1"/>
    </source>
</evidence>